<sequence length="81" mass="9306">MQRVEIGKGCGLKGKRKRIAASVIDLIWSESDRAYQIAQKQVEGIWCETLGEHKRRDGLKTRELNRVKDAGPEEQKQLWGK</sequence>
<organism evidence="2 3">
    <name type="scientific">Paenibacillus chitinolyticus</name>
    <dbReference type="NCBI Taxonomy" id="79263"/>
    <lineage>
        <taxon>Bacteria</taxon>
        <taxon>Bacillati</taxon>
        <taxon>Bacillota</taxon>
        <taxon>Bacilli</taxon>
        <taxon>Bacillales</taxon>
        <taxon>Paenibacillaceae</taxon>
        <taxon>Paenibacillus</taxon>
    </lineage>
</organism>
<evidence type="ECO:0000313" key="2">
    <source>
        <dbReference type="EMBL" id="QAV18407.1"/>
    </source>
</evidence>
<reference evidence="1 4" key="2">
    <citation type="submission" date="2022-05" db="EMBL/GenBank/DDBJ databases">
        <title>Genome Sequencing of Bee-Associated Microbes.</title>
        <authorList>
            <person name="Dunlap C."/>
        </authorList>
    </citation>
    <scope>NUCLEOTIDE SEQUENCE [LARGE SCALE GENOMIC DNA]</scope>
    <source>
        <strain evidence="1 4">NRRL B-23120</strain>
    </source>
</reference>
<proteinExistence type="predicted"/>
<dbReference type="EMBL" id="CP026520">
    <property type="protein sequence ID" value="QAV18407.1"/>
    <property type="molecule type" value="Genomic_DNA"/>
</dbReference>
<keyword evidence="4" id="KW-1185">Reference proteome</keyword>
<evidence type="ECO:0000313" key="4">
    <source>
        <dbReference type="Proteomes" id="UP001527202"/>
    </source>
</evidence>
<reference evidence="2 3" key="1">
    <citation type="submission" date="2018-01" db="EMBL/GenBank/DDBJ databases">
        <title>The whole genome sequencing and assembly of Paenibacillus chitinolyticus KCCM 41400 strain.</title>
        <authorList>
            <person name="Kim J.-Y."/>
            <person name="Park M.-K."/>
            <person name="Lee Y.-J."/>
            <person name="Yi H."/>
            <person name="Bahn Y.-S."/>
            <person name="Kim J.F."/>
            <person name="Lee D.-W."/>
        </authorList>
    </citation>
    <scope>NUCLEOTIDE SEQUENCE [LARGE SCALE GENOMIC DNA]</scope>
    <source>
        <strain evidence="2 3">KCCM 41400</strain>
    </source>
</reference>
<evidence type="ECO:0000313" key="3">
    <source>
        <dbReference type="Proteomes" id="UP000288943"/>
    </source>
</evidence>
<name>A0A410WVY1_9BACL</name>
<dbReference type="GeneID" id="95375587"/>
<dbReference type="Proteomes" id="UP000288943">
    <property type="component" value="Chromosome"/>
</dbReference>
<accession>A0A410WVY1</accession>
<dbReference type="AlphaFoldDB" id="A0A410WVY1"/>
<gene>
    <name evidence="1" type="ORF">M5X16_00930</name>
    <name evidence="2" type="ORF">PC41400_12275</name>
</gene>
<dbReference type="EMBL" id="JAMDMJ010000001">
    <property type="protein sequence ID" value="MCY9594341.1"/>
    <property type="molecule type" value="Genomic_DNA"/>
</dbReference>
<evidence type="ECO:0000313" key="1">
    <source>
        <dbReference type="EMBL" id="MCY9594341.1"/>
    </source>
</evidence>
<dbReference type="RefSeq" id="WP_042228319.1">
    <property type="nucleotide sequence ID" value="NZ_CP026520.1"/>
</dbReference>
<dbReference type="KEGG" id="pchi:PC41400_12275"/>
<dbReference type="Proteomes" id="UP001527202">
    <property type="component" value="Unassembled WGS sequence"/>
</dbReference>
<protein>
    <submittedName>
        <fullName evidence="2">Uncharacterized protein</fullName>
    </submittedName>
</protein>